<evidence type="ECO:0000313" key="1">
    <source>
        <dbReference type="EMBL" id="GIT95896.1"/>
    </source>
</evidence>
<evidence type="ECO:0000313" key="2">
    <source>
        <dbReference type="Proteomes" id="UP000786693"/>
    </source>
</evidence>
<dbReference type="Proteomes" id="UP000786693">
    <property type="component" value="Unassembled WGS sequence"/>
</dbReference>
<organism evidence="1 2">
    <name type="scientific">Jannaschia pagri</name>
    <dbReference type="NCBI Taxonomy" id="2829797"/>
    <lineage>
        <taxon>Bacteria</taxon>
        <taxon>Pseudomonadati</taxon>
        <taxon>Pseudomonadota</taxon>
        <taxon>Alphaproteobacteria</taxon>
        <taxon>Rhodobacterales</taxon>
        <taxon>Roseobacteraceae</taxon>
        <taxon>Jannaschia</taxon>
    </lineage>
</organism>
<comment type="caution">
    <text evidence="1">The sequence shown here is derived from an EMBL/GenBank/DDBJ whole genome shotgun (WGS) entry which is preliminary data.</text>
</comment>
<sequence>MASKQLKLLQNELSSVIKYADKPEKLMHSIQYLDSIEQTMADLGNLFSELAQATDGEEDLWEDALTVVQQSALRSRLKDLPIEGKNDEDSVELWI</sequence>
<reference evidence="1 2" key="1">
    <citation type="submission" date="2021-05" db="EMBL/GenBank/DDBJ databases">
        <title>Bacteria Genome sequencing.</title>
        <authorList>
            <person name="Takabe Y."/>
            <person name="Nakajima Y."/>
            <person name="Suzuki S."/>
            <person name="Shiozaki T."/>
        </authorList>
    </citation>
    <scope>NUCLEOTIDE SEQUENCE [LARGE SCALE GENOMIC DNA]</scope>
    <source>
        <strain evidence="1 2">AI_62</strain>
    </source>
</reference>
<proteinExistence type="predicted"/>
<name>A0ABQ4NNH5_9RHOB</name>
<dbReference type="EMBL" id="BPFH01000004">
    <property type="protein sequence ID" value="GIT95896.1"/>
    <property type="molecule type" value="Genomic_DNA"/>
</dbReference>
<accession>A0ABQ4NNH5</accession>
<keyword evidence="2" id="KW-1185">Reference proteome</keyword>
<gene>
    <name evidence="1" type="ORF">JANAI62_25190</name>
</gene>
<protein>
    <submittedName>
        <fullName evidence="1">Uncharacterized protein</fullName>
    </submittedName>
</protein>
<dbReference type="RefSeq" id="WP_220749383.1">
    <property type="nucleotide sequence ID" value="NZ_BPFH01000004.1"/>
</dbReference>